<dbReference type="AlphaFoldDB" id="E4XZ73"/>
<dbReference type="Proteomes" id="UP000001307">
    <property type="component" value="Unassembled WGS sequence"/>
</dbReference>
<dbReference type="InterPro" id="IPR041577">
    <property type="entry name" value="RT_RNaseH_2"/>
</dbReference>
<dbReference type="GO" id="GO:0004523">
    <property type="term" value="F:RNA-DNA hybrid ribonuclease activity"/>
    <property type="evidence" value="ECO:0007669"/>
    <property type="project" value="UniProtKB-EC"/>
</dbReference>
<reference evidence="4" key="1">
    <citation type="journal article" date="2010" name="Science">
        <title>Plasticity of animal genome architecture unmasked by rapid evolution of a pelagic tunicate.</title>
        <authorList>
            <person name="Denoeud F."/>
            <person name="Henriet S."/>
            <person name="Mungpakdee S."/>
            <person name="Aury J.M."/>
            <person name="Da Silva C."/>
            <person name="Brinkmann H."/>
            <person name="Mikhaleva J."/>
            <person name="Olsen L.C."/>
            <person name="Jubin C."/>
            <person name="Canestro C."/>
            <person name="Bouquet J.M."/>
            <person name="Danks G."/>
            <person name="Poulain J."/>
            <person name="Campsteijn C."/>
            <person name="Adamski M."/>
            <person name="Cross I."/>
            <person name="Yadetie F."/>
            <person name="Muffato M."/>
            <person name="Louis A."/>
            <person name="Butcher S."/>
            <person name="Tsagkogeorga G."/>
            <person name="Konrad A."/>
            <person name="Singh S."/>
            <person name="Jensen M.F."/>
            <person name="Cong E.H."/>
            <person name="Eikeseth-Otteraa H."/>
            <person name="Noel B."/>
            <person name="Anthouard V."/>
            <person name="Porcel B.M."/>
            <person name="Kachouri-Lafond R."/>
            <person name="Nishino A."/>
            <person name="Ugolini M."/>
            <person name="Chourrout P."/>
            <person name="Nishida H."/>
            <person name="Aasland R."/>
            <person name="Huzurbazar S."/>
            <person name="Westhof E."/>
            <person name="Delsuc F."/>
            <person name="Lehrach H."/>
            <person name="Reinhardt R."/>
            <person name="Weissenbach J."/>
            <person name="Roy S.W."/>
            <person name="Artiguenave F."/>
            <person name="Postlethwait J.H."/>
            <person name="Manak J.R."/>
            <person name="Thompson E.M."/>
            <person name="Jaillon O."/>
            <person name="Du Pasquier L."/>
            <person name="Boudinot P."/>
            <person name="Liberles D.A."/>
            <person name="Volff J.N."/>
            <person name="Philippe H."/>
            <person name="Lenhard B."/>
            <person name="Roest Crollius H."/>
            <person name="Wincker P."/>
            <person name="Chourrout D."/>
        </authorList>
    </citation>
    <scope>NUCLEOTIDE SEQUENCE [LARGE SCALE GENOMIC DNA]</scope>
</reference>
<dbReference type="SUPFAM" id="SSF56672">
    <property type="entry name" value="DNA/RNA polymerases"/>
    <property type="match status" value="1"/>
</dbReference>
<dbReference type="InParanoid" id="E4XZ73"/>
<feature type="non-terminal residue" evidence="4">
    <location>
        <position position="1"/>
    </location>
</feature>
<dbReference type="Gene3D" id="3.10.10.10">
    <property type="entry name" value="HIV Type 1 Reverse Transcriptase, subunit A, domain 1"/>
    <property type="match status" value="1"/>
</dbReference>
<dbReference type="FunFam" id="3.30.70.270:FF:000020">
    <property type="entry name" value="Transposon Tf2-6 polyprotein-like Protein"/>
    <property type="match status" value="1"/>
</dbReference>
<dbReference type="CDD" id="cd09274">
    <property type="entry name" value="RNase_HI_RT_Ty3"/>
    <property type="match status" value="1"/>
</dbReference>
<evidence type="ECO:0000313" key="5">
    <source>
        <dbReference type="Proteomes" id="UP000001307"/>
    </source>
</evidence>
<organism evidence="4">
    <name type="scientific">Oikopleura dioica</name>
    <name type="common">Tunicate</name>
    <dbReference type="NCBI Taxonomy" id="34765"/>
    <lineage>
        <taxon>Eukaryota</taxon>
        <taxon>Metazoa</taxon>
        <taxon>Chordata</taxon>
        <taxon>Tunicata</taxon>
        <taxon>Appendicularia</taxon>
        <taxon>Copelata</taxon>
        <taxon>Oikopleuridae</taxon>
        <taxon>Oikopleura</taxon>
    </lineage>
</organism>
<dbReference type="Pfam" id="PF00078">
    <property type="entry name" value="RVT_1"/>
    <property type="match status" value="1"/>
</dbReference>
<proteinExistence type="inferred from homology"/>
<dbReference type="InterPro" id="IPR043128">
    <property type="entry name" value="Rev_trsase/Diguanyl_cyclase"/>
</dbReference>
<sequence>FPITIPEKARLANGHWLEPSNSGFESNELVGIENSPSLQLEAQQAAEIRRKKFNPQSSLIFKEVEVGDWLDQNQKNKLNELLSHERTVFSVNSEDIGCINQWAYRIRWKDESKTCYAKPIKPKFSLRAEGCEQLAKWERMSIIKKQASQNNSPLFFIRKKCGKIRPILDARGINRETLEERWPLPSMDSMLNEISGVISAADKRVFISVTDISSAYSQLLLTEDSRKKVSFSYGPDQYTANRVLFGLRNAPSSFSLLMRNVLRDVKGCYCLIDDIILVHENFDDHFAALKSVFERFNAVGLTLAPQKTHLCVEKFTYLGYEIAISGLRPIKSKIDAIVNYPAPRNKREARRFAGLCVFYSRHLPRLMQTISPIHKICANNSEPFRWSNLHADAFEKAKEILSSAVTLAHVDSKLDLVLVTDASNEGIAGALHQRRSSGHLEPLGFYSRSLADAEKKLASRYKELLAIVGALEFFENIVFGRQVYVISDHQSLKHVLEQKRLKENLPVRVINYFMRLTRFDVACIEHATNDNGCIIALDAISRAFNLSVF</sequence>
<protein>
    <recommendedName>
        <fullName evidence="2">ribonuclease H</fullName>
        <ecNumber evidence="2">3.1.26.4</ecNumber>
    </recommendedName>
</protein>
<evidence type="ECO:0000256" key="2">
    <source>
        <dbReference type="ARBA" id="ARBA00012180"/>
    </source>
</evidence>
<keyword evidence="5" id="KW-1185">Reference proteome</keyword>
<evidence type="ECO:0000313" key="4">
    <source>
        <dbReference type="EMBL" id="CBY14935.1"/>
    </source>
</evidence>
<dbReference type="PROSITE" id="PS50878">
    <property type="entry name" value="RT_POL"/>
    <property type="match status" value="1"/>
</dbReference>
<dbReference type="InterPro" id="IPR000477">
    <property type="entry name" value="RT_dom"/>
</dbReference>
<dbReference type="CDD" id="cd01647">
    <property type="entry name" value="RT_LTR"/>
    <property type="match status" value="1"/>
</dbReference>
<evidence type="ECO:0000256" key="1">
    <source>
        <dbReference type="ARBA" id="ARBA00010879"/>
    </source>
</evidence>
<dbReference type="OrthoDB" id="775972at2759"/>
<evidence type="ECO:0000259" key="3">
    <source>
        <dbReference type="PROSITE" id="PS50878"/>
    </source>
</evidence>
<dbReference type="Gene3D" id="3.30.70.270">
    <property type="match status" value="2"/>
</dbReference>
<comment type="similarity">
    <text evidence="1">Belongs to the beta type-B retroviral polymerase family. HERV class-II K(HML-2) pol subfamily.</text>
</comment>
<dbReference type="EC" id="3.1.26.4" evidence="2"/>
<dbReference type="Pfam" id="PF17919">
    <property type="entry name" value="RT_RNaseH_2"/>
    <property type="match status" value="1"/>
</dbReference>
<gene>
    <name evidence="4" type="ORF">GSOID_T00010030001</name>
</gene>
<dbReference type="PANTHER" id="PTHR37984">
    <property type="entry name" value="PROTEIN CBG26694"/>
    <property type="match status" value="1"/>
</dbReference>
<feature type="domain" description="Reverse transcriptase" evidence="3">
    <location>
        <begin position="138"/>
        <end position="322"/>
    </location>
</feature>
<dbReference type="InterPro" id="IPR043502">
    <property type="entry name" value="DNA/RNA_pol_sf"/>
</dbReference>
<accession>E4XZ73</accession>
<dbReference type="PANTHER" id="PTHR37984:SF9">
    <property type="entry name" value="INTEGRASE CATALYTIC DOMAIN-CONTAINING PROTEIN"/>
    <property type="match status" value="1"/>
</dbReference>
<dbReference type="InterPro" id="IPR050951">
    <property type="entry name" value="Retrovirus_Pol_polyprotein"/>
</dbReference>
<name>E4XZ73_OIKDI</name>
<dbReference type="EMBL" id="FN653382">
    <property type="protein sequence ID" value="CBY14935.1"/>
    <property type="molecule type" value="Genomic_DNA"/>
</dbReference>